<dbReference type="Proteomes" id="UP001223261">
    <property type="component" value="Chromosome"/>
</dbReference>
<reference evidence="1" key="1">
    <citation type="journal article" date="2023" name="Antibiotics">
        <title>Prevalence and Molecular Characterization of Methicillin-Resistant Staphylococci (MRS) and Mammaliicocci (MRM) in Dromedary Camels from Algeria: First Detection of SCCmec-mecC Hybrid in Methicillin-Resistant Mammaliicoccus lentus.</title>
        <authorList>
            <person name="Belhout C."/>
            <person name="Boyen F."/>
            <person name="Vereecke N."/>
            <person name="Theuns S."/>
            <person name="Taibi N."/>
            <person name="Stegger M."/>
            <person name="de la Fe-Rodriguez P.Y."/>
            <person name="Bouayad L."/>
            <person name="Elgroud R."/>
            <person name="Butaye P."/>
        </authorList>
    </citation>
    <scope>NUCLEOTIDE SEQUENCE</scope>
    <source>
        <strain evidence="1">7048</strain>
    </source>
</reference>
<name>A0AAX3W453_MAMLE</name>
<evidence type="ECO:0000313" key="2">
    <source>
        <dbReference type="Proteomes" id="UP001223261"/>
    </source>
</evidence>
<evidence type="ECO:0000313" key="1">
    <source>
        <dbReference type="EMBL" id="WHI60147.1"/>
    </source>
</evidence>
<organism evidence="1 2">
    <name type="scientific">Mammaliicoccus lentus</name>
    <name type="common">Staphylococcus lentus</name>
    <dbReference type="NCBI Taxonomy" id="42858"/>
    <lineage>
        <taxon>Bacteria</taxon>
        <taxon>Bacillati</taxon>
        <taxon>Bacillota</taxon>
        <taxon>Bacilli</taxon>
        <taxon>Bacillales</taxon>
        <taxon>Staphylococcaceae</taxon>
        <taxon>Mammaliicoccus</taxon>
    </lineage>
</organism>
<gene>
    <name evidence="1" type="ORF">PYH69_00405</name>
</gene>
<protein>
    <submittedName>
        <fullName evidence="1">AbrB family transcriptional regulator</fullName>
    </submittedName>
</protein>
<proteinExistence type="predicted"/>
<dbReference type="RefSeq" id="WP_218729754.1">
    <property type="nucleotide sequence ID" value="NZ_CP118848.1"/>
</dbReference>
<dbReference type="AlphaFoldDB" id="A0AAX3W453"/>
<dbReference type="EMBL" id="CP118848">
    <property type="protein sequence ID" value="WHI60147.1"/>
    <property type="molecule type" value="Genomic_DNA"/>
</dbReference>
<sequence>MAKVIKNGNSQAIIINKQELKASGIDIGDSLEAIIQDDQISFVEKAKSLKDEIQDFYRQGGQYNEKEIDFGVPVGDEIC</sequence>
<accession>A0AAX3W453</accession>